<feature type="domain" description="SAM-dependent MTase RsmB/NOP-type" evidence="6">
    <location>
        <begin position="171"/>
        <end position="531"/>
    </location>
</feature>
<comment type="similarity">
    <text evidence="5">Belongs to the class I-like SAM-binding methyltransferase superfamily. RsmB/NOP family.</text>
</comment>
<dbReference type="GO" id="GO:0001510">
    <property type="term" value="P:RNA methylation"/>
    <property type="evidence" value="ECO:0007669"/>
    <property type="project" value="InterPro"/>
</dbReference>
<dbReference type="OrthoDB" id="6093671at2759"/>
<dbReference type="Proteomes" id="UP000030693">
    <property type="component" value="Unassembled WGS sequence"/>
</dbReference>
<dbReference type="GeneID" id="20526420"/>
<dbReference type="PRINTS" id="PR02008">
    <property type="entry name" value="RCMTFAMILY"/>
</dbReference>
<feature type="active site" description="Nucleophile" evidence="5">
    <location>
        <position position="464"/>
    </location>
</feature>
<dbReference type="GO" id="GO:0003723">
    <property type="term" value="F:RNA binding"/>
    <property type="evidence" value="ECO:0007669"/>
    <property type="project" value="UniProtKB-UniRule"/>
</dbReference>
<evidence type="ECO:0000256" key="3">
    <source>
        <dbReference type="ARBA" id="ARBA00022691"/>
    </source>
</evidence>
<evidence type="ECO:0000259" key="6">
    <source>
        <dbReference type="PROSITE" id="PS51686"/>
    </source>
</evidence>
<dbReference type="EMBL" id="KB932202">
    <property type="protein sequence ID" value="KCV72298.1"/>
    <property type="molecule type" value="Genomic_DNA"/>
</dbReference>
<evidence type="ECO:0000256" key="4">
    <source>
        <dbReference type="ARBA" id="ARBA00022884"/>
    </source>
</evidence>
<dbReference type="InterPro" id="IPR001678">
    <property type="entry name" value="MeTrfase_RsmB-F_NOP2_dom"/>
</dbReference>
<keyword evidence="3 5" id="KW-0949">S-adenosyl-L-methionine</keyword>
<evidence type="ECO:0000256" key="5">
    <source>
        <dbReference type="PROSITE-ProRule" id="PRU01023"/>
    </source>
</evidence>
<dbReference type="RefSeq" id="XP_009493876.1">
    <property type="nucleotide sequence ID" value="XM_009495601.1"/>
</dbReference>
<feature type="binding site" evidence="5">
    <location>
        <position position="398"/>
    </location>
    <ligand>
        <name>S-adenosyl-L-methionine</name>
        <dbReference type="ChEBI" id="CHEBI:59789"/>
    </ligand>
</feature>
<organism evidence="7">
    <name type="scientific">Fonticula alba</name>
    <name type="common">Slime mold</name>
    <dbReference type="NCBI Taxonomy" id="691883"/>
    <lineage>
        <taxon>Eukaryota</taxon>
        <taxon>Rotosphaerida</taxon>
        <taxon>Fonticulaceae</taxon>
        <taxon>Fonticula</taxon>
    </lineage>
</organism>
<dbReference type="InterPro" id="IPR049560">
    <property type="entry name" value="MeTrfase_RsmB-F_NOP2_cat"/>
</dbReference>
<evidence type="ECO:0000313" key="7">
    <source>
        <dbReference type="EMBL" id="KCV72298.1"/>
    </source>
</evidence>
<protein>
    <recommendedName>
        <fullName evidence="6">SAM-dependent MTase RsmB/NOP-type domain-containing protein</fullName>
    </recommendedName>
</protein>
<dbReference type="AlphaFoldDB" id="A0A058ZEE8"/>
<sequence length="658" mass="69297">MATPPPHPPPPPLPSPFADLLTRHGVPPSLAFAGAVTHQADGAPVRTLPRYIRLRPCLQCAHLEALELIVTAGQKCVPSESASRLAPLRAQLAGLRGRCEARSALSLLGPISLCSCASCVADPPRRDVCYPLASDLETRVLADVAEILGEADAARCGRLRPMVLGALDCPSQPVPYGRATTDDTPDACTLDLDRALSTLAGRGITPVSYLPHFWRIGDPDFQLAQTALHRAGLVSGIDAASGLAAYTLLAPPANGHVLDICAAPGAKTGLIMDAMTRRRALGRAALDLLGRLEGGDAEGRLGQGAASVTAVDLCPTRLRTACGQLKRQGLHPPAAPDVPPFRAYSRCGVSFDAFAPSPEVPFDSAHPRRPSRLYLTAHPDLRACAHDSQIPYDRVIVDAECTTDGSVKHLFRSGAGAQHAVGGASLEARLSEDALCQLNDLQYRLLENGFRLLAPGGCLVYATCSWLARQNEDVVLRLLEAYPDSARTIDLSTHPEPTSQAAANPWAGVLKQFEDHQPSGPGHGVLEALRTLDFGAQSLPVPDSASAPAPMQMCGLSAECPGHQSHPAGSPGLGPPVCGPPGLEAPQLPLGVIHSRRLRGALRMSPAGTRTACLFMVRLTKLPAAARSSASALPPPVANCGHSPTRKRQRIQVNHVDM</sequence>
<evidence type="ECO:0000256" key="2">
    <source>
        <dbReference type="ARBA" id="ARBA00022679"/>
    </source>
</evidence>
<keyword evidence="2 5" id="KW-0808">Transferase</keyword>
<comment type="caution">
    <text evidence="5">Lacks conserved residue(s) required for the propagation of feature annotation.</text>
</comment>
<feature type="binding site" evidence="5">
    <location>
        <position position="312"/>
    </location>
    <ligand>
        <name>S-adenosyl-L-methionine</name>
        <dbReference type="ChEBI" id="CHEBI:59789"/>
    </ligand>
</feature>
<dbReference type="InterPro" id="IPR023267">
    <property type="entry name" value="RCMT"/>
</dbReference>
<feature type="binding site" evidence="5">
    <location>
        <position position="352"/>
    </location>
    <ligand>
        <name>S-adenosyl-L-methionine</name>
        <dbReference type="ChEBI" id="CHEBI:59789"/>
    </ligand>
</feature>
<dbReference type="STRING" id="691883.A0A058ZEE8"/>
<dbReference type="eggNOG" id="KOG2198">
    <property type="taxonomic scope" value="Eukaryota"/>
</dbReference>
<name>A0A058ZEE8_FONAL</name>
<dbReference type="Gene3D" id="3.40.50.150">
    <property type="entry name" value="Vaccinia Virus protein VP39"/>
    <property type="match status" value="1"/>
</dbReference>
<accession>A0A058ZEE8</accession>
<dbReference type="SUPFAM" id="SSF53335">
    <property type="entry name" value="S-adenosyl-L-methionine-dependent methyltransferases"/>
    <property type="match status" value="1"/>
</dbReference>
<evidence type="ECO:0000256" key="1">
    <source>
        <dbReference type="ARBA" id="ARBA00022603"/>
    </source>
</evidence>
<dbReference type="InterPro" id="IPR029063">
    <property type="entry name" value="SAM-dependent_MTases_sf"/>
</dbReference>
<keyword evidence="1 5" id="KW-0489">Methyltransferase</keyword>
<dbReference type="GO" id="GO:0008173">
    <property type="term" value="F:RNA methyltransferase activity"/>
    <property type="evidence" value="ECO:0007669"/>
    <property type="project" value="InterPro"/>
</dbReference>
<reference evidence="7" key="1">
    <citation type="submission" date="2013-04" db="EMBL/GenBank/DDBJ databases">
        <title>The Genome Sequence of Fonticula alba ATCC 38817.</title>
        <authorList>
            <consortium name="The Broad Institute Genomics Platform"/>
            <person name="Russ C."/>
            <person name="Cuomo C."/>
            <person name="Burger G."/>
            <person name="Gray M.W."/>
            <person name="Holland P.W.H."/>
            <person name="King N."/>
            <person name="Lang F.B.F."/>
            <person name="Roger A.J."/>
            <person name="Ruiz-Trillo I."/>
            <person name="Brown M."/>
            <person name="Walker B."/>
            <person name="Young S."/>
            <person name="Zeng Q."/>
            <person name="Gargeya S."/>
            <person name="Fitzgerald M."/>
            <person name="Haas B."/>
            <person name="Abouelleil A."/>
            <person name="Allen A.W."/>
            <person name="Alvarado L."/>
            <person name="Arachchi H.M."/>
            <person name="Berlin A.M."/>
            <person name="Chapman S.B."/>
            <person name="Gainer-Dewar J."/>
            <person name="Goldberg J."/>
            <person name="Griggs A."/>
            <person name="Gujja S."/>
            <person name="Hansen M."/>
            <person name="Howarth C."/>
            <person name="Imamovic A."/>
            <person name="Ireland A."/>
            <person name="Larimer J."/>
            <person name="McCowan C."/>
            <person name="Murphy C."/>
            <person name="Pearson M."/>
            <person name="Poon T.W."/>
            <person name="Priest M."/>
            <person name="Roberts A."/>
            <person name="Saif S."/>
            <person name="Shea T."/>
            <person name="Sisk P."/>
            <person name="Sykes S."/>
            <person name="Wortman J."/>
            <person name="Nusbaum C."/>
            <person name="Birren B."/>
        </authorList>
    </citation>
    <scope>NUCLEOTIDE SEQUENCE [LARGE SCALE GENOMIC DNA]</scope>
    <source>
        <strain evidence="7">ATCC 38817</strain>
    </source>
</reference>
<dbReference type="PANTHER" id="PTHR22807:SF16">
    <property type="entry name" value="SAM-DEPENDENT MTASE RSMB_NOP-TYPE DOMAIN-CONTAINING PROTEIN"/>
    <property type="match status" value="1"/>
</dbReference>
<dbReference type="Pfam" id="PF01189">
    <property type="entry name" value="Methyltr_RsmB-F"/>
    <property type="match status" value="1"/>
</dbReference>
<evidence type="ECO:0000313" key="8">
    <source>
        <dbReference type="Proteomes" id="UP000030693"/>
    </source>
</evidence>
<gene>
    <name evidence="7" type="ORF">H696_01695</name>
</gene>
<proteinExistence type="inferred from homology"/>
<keyword evidence="4 5" id="KW-0694">RNA-binding</keyword>
<dbReference type="PROSITE" id="PS51686">
    <property type="entry name" value="SAM_MT_RSMB_NOP"/>
    <property type="match status" value="1"/>
</dbReference>
<keyword evidence="8" id="KW-1185">Reference proteome</keyword>
<dbReference type="PANTHER" id="PTHR22807">
    <property type="entry name" value="NOP2 YEAST -RELATED NOL1/NOP2/FMU SUN DOMAIN-CONTAINING"/>
    <property type="match status" value="1"/>
</dbReference>